<organism evidence="1 2">
    <name type="scientific">Melia azedarach</name>
    <name type="common">Chinaberry tree</name>
    <dbReference type="NCBI Taxonomy" id="155640"/>
    <lineage>
        <taxon>Eukaryota</taxon>
        <taxon>Viridiplantae</taxon>
        <taxon>Streptophyta</taxon>
        <taxon>Embryophyta</taxon>
        <taxon>Tracheophyta</taxon>
        <taxon>Spermatophyta</taxon>
        <taxon>Magnoliopsida</taxon>
        <taxon>eudicotyledons</taxon>
        <taxon>Gunneridae</taxon>
        <taxon>Pentapetalae</taxon>
        <taxon>rosids</taxon>
        <taxon>malvids</taxon>
        <taxon>Sapindales</taxon>
        <taxon>Meliaceae</taxon>
        <taxon>Melia</taxon>
    </lineage>
</organism>
<evidence type="ECO:0000313" key="2">
    <source>
        <dbReference type="Proteomes" id="UP001164539"/>
    </source>
</evidence>
<proteinExistence type="predicted"/>
<name>A0ACC1X9T3_MELAZ</name>
<gene>
    <name evidence="1" type="ORF">OWV82_018035</name>
</gene>
<dbReference type="Proteomes" id="UP001164539">
    <property type="component" value="Chromosome 10"/>
</dbReference>
<comment type="caution">
    <text evidence="1">The sequence shown here is derived from an EMBL/GenBank/DDBJ whole genome shotgun (WGS) entry which is preliminary data.</text>
</comment>
<keyword evidence="2" id="KW-1185">Reference proteome</keyword>
<keyword evidence="1" id="KW-0418">Kinase</keyword>
<evidence type="ECO:0000313" key="1">
    <source>
        <dbReference type="EMBL" id="KAJ4708011.1"/>
    </source>
</evidence>
<keyword evidence="1" id="KW-0808">Transferase</keyword>
<protein>
    <submittedName>
        <fullName evidence="1">Protein kinase, catalytic domain-containing protein</fullName>
    </submittedName>
</protein>
<dbReference type="EMBL" id="CM051403">
    <property type="protein sequence ID" value="KAJ4708011.1"/>
    <property type="molecule type" value="Genomic_DNA"/>
</dbReference>
<sequence>MGVKMWRKSGGENIQLGRSYSLRNYKDMNSRWRTLWRTIKGEKKKVFHSPITTYDPDEYSQNFDEGKASAEPDNLYRSFSVRYAKPSRFLQQKMLD</sequence>
<accession>A0ACC1X9T3</accession>
<reference evidence="1 2" key="1">
    <citation type="journal article" date="2023" name="Science">
        <title>Complex scaffold remodeling in plant triterpene biosynthesis.</title>
        <authorList>
            <person name="De La Pena R."/>
            <person name="Hodgson H."/>
            <person name="Liu J.C."/>
            <person name="Stephenson M.J."/>
            <person name="Martin A.C."/>
            <person name="Owen C."/>
            <person name="Harkess A."/>
            <person name="Leebens-Mack J."/>
            <person name="Jimenez L.E."/>
            <person name="Osbourn A."/>
            <person name="Sattely E.S."/>
        </authorList>
    </citation>
    <scope>NUCLEOTIDE SEQUENCE [LARGE SCALE GENOMIC DNA]</scope>
    <source>
        <strain evidence="2">cv. JPN11</strain>
        <tissue evidence="1">Leaf</tissue>
    </source>
</reference>